<sequence>MHLARRRPAARGLALLVSALICLFGQLLGPTAAAMPSMADIGSEFFFRAAAAGVPQELYGQPIVDIRFEGNRRVESEAMLLELESHVDAVVNPRNLATDIKRLWGLGKFDDIRVEGELTPSGVVLTYIVKERPTIRKIVVEGNSKIKLDDINEQLDLKLNSILDVGAVRANVEKVKQLYVEKGFFLAEVTYGLRPVEDEIGKVDIQIVISEAAETIVRKITFIGNQAFTDDELRKHMITRVGGYLSVVTKKAGGVFNKEAFAGDFQMLKQFYTDNGYLDANVKDPELSLSPDRRFVYVTVPVDEGPQYRVGKIRAKEVLGRGEKALYNENVLADSINPVIKEGDVASMGKIQTIIQDIERRYKDAGHAYVNVIPDGRQDRENLKLYMTLEVGKGPLVYVERINISGNDKTADKVIRREMALREGDLYAESGKEQSEFNAMRLGYFNQVTISTSKGSAEDKIVLNVEVTERLTGTFQVGAGFSTIENFVLQAQIQYDNFLGRGTTVTLVAQMSSLRRLFNLAYITRYFLDSRWNFSFNIFNSRNVFPGFSRESTGVRLSWGYPIPRVPNLILFAGYSFEYIKVGFGNFGSFGGYYGGGAGLFTGGAYSTLYSGSALISNLFNNGITSAITASLRYDTTDNYLFPTEGMRHEIRAEFANKYWGSQNRFNRYDANFRFYFPIIRSKQAFRAWLVFKTRLQVGFIHSPQDKGVPVFERYFPGGIFGDGGIRGYRLRSLGPAIKVLGSSDPTATLIPYTIGGNLLTALNLELEFMMVPPANIKGVVFMDIGNAYNTEPLYCVEANPVEQPKSDPCTLLRPGAPGFLKSLRRSVGFGFRWQSPIGPLRFEWGFPLDRLPPTEFYYGDEPVVFEFNVGNSF</sequence>
<keyword evidence="7" id="KW-0998">Cell outer membrane</keyword>
<keyword evidence="6" id="KW-0472">Membrane</keyword>
<evidence type="ECO:0000313" key="11">
    <source>
        <dbReference type="Proteomes" id="UP001164459"/>
    </source>
</evidence>
<keyword evidence="2" id="KW-1134">Transmembrane beta strand</keyword>
<accession>A0ABY7HEN1</accession>
<dbReference type="Pfam" id="PF07244">
    <property type="entry name" value="POTRA"/>
    <property type="match status" value="5"/>
</dbReference>
<dbReference type="PANTHER" id="PTHR12815:SF23">
    <property type="entry name" value="OUTER MEMBRANE PROTEIN ASSEMBLY FACTOR BAMA"/>
    <property type="match status" value="1"/>
</dbReference>
<proteinExistence type="predicted"/>
<evidence type="ECO:0000256" key="7">
    <source>
        <dbReference type="ARBA" id="ARBA00023237"/>
    </source>
</evidence>
<keyword evidence="5" id="KW-0677">Repeat</keyword>
<dbReference type="PIRSF" id="PIRSF006076">
    <property type="entry name" value="OM_assembly_OMP85"/>
    <property type="match status" value="1"/>
</dbReference>
<feature type="domain" description="POTRA" evidence="9">
    <location>
        <begin position="215"/>
        <end position="305"/>
    </location>
</feature>
<keyword evidence="11" id="KW-1185">Reference proteome</keyword>
<dbReference type="InterPro" id="IPR010827">
    <property type="entry name" value="BamA/TamA_POTRA"/>
</dbReference>
<dbReference type="PANTHER" id="PTHR12815">
    <property type="entry name" value="SORTING AND ASSEMBLY MACHINERY SAMM50 PROTEIN FAMILY MEMBER"/>
    <property type="match status" value="1"/>
</dbReference>
<feature type="domain" description="POTRA" evidence="9">
    <location>
        <begin position="397"/>
        <end position="470"/>
    </location>
</feature>
<dbReference type="Gene3D" id="2.40.160.50">
    <property type="entry name" value="membrane protein fhac: a member of the omp85/tpsb transporter family"/>
    <property type="match status" value="1"/>
</dbReference>
<comment type="subcellular location">
    <subcellularLocation>
        <location evidence="1">Membrane</location>
    </subcellularLocation>
</comment>
<dbReference type="Gene3D" id="3.10.20.310">
    <property type="entry name" value="membrane protein fhac"/>
    <property type="match status" value="5"/>
</dbReference>
<feature type="domain" description="POTRA" evidence="9">
    <location>
        <begin position="133"/>
        <end position="212"/>
    </location>
</feature>
<evidence type="ECO:0000256" key="3">
    <source>
        <dbReference type="ARBA" id="ARBA00022692"/>
    </source>
</evidence>
<dbReference type="InterPro" id="IPR023707">
    <property type="entry name" value="OM_assembly_BamA"/>
</dbReference>
<dbReference type="Proteomes" id="UP001164459">
    <property type="component" value="Chromosome"/>
</dbReference>
<keyword evidence="4" id="KW-0732">Signal</keyword>
<gene>
    <name evidence="10" type="primary">bamA</name>
    <name evidence="10" type="ORF">O0S08_16025</name>
</gene>
<dbReference type="InterPro" id="IPR034746">
    <property type="entry name" value="POTRA"/>
</dbReference>
<reference evidence="10" key="1">
    <citation type="submission" date="2022-11" db="EMBL/GenBank/DDBJ databases">
        <title>Minimal conservation of predation-associated metabolite biosynthetic gene clusters underscores biosynthetic potential of Myxococcota including descriptions for ten novel species: Archangium lansinium sp. nov., Myxococcus landrumus sp. nov., Nannocystis bai.</title>
        <authorList>
            <person name="Ahearne A."/>
            <person name="Stevens C."/>
            <person name="Dowd S."/>
        </authorList>
    </citation>
    <scope>NUCLEOTIDE SEQUENCE</scope>
    <source>
        <strain evidence="10">Fl3</strain>
    </source>
</reference>
<protein>
    <recommendedName>
        <fullName evidence="8">Outer membrane protein assembly factor BamA</fullName>
    </recommendedName>
</protein>
<evidence type="ECO:0000256" key="5">
    <source>
        <dbReference type="ARBA" id="ARBA00022737"/>
    </source>
</evidence>
<dbReference type="NCBIfam" id="TIGR03303">
    <property type="entry name" value="OM_YaeT"/>
    <property type="match status" value="1"/>
</dbReference>
<dbReference type="RefSeq" id="WP_269040018.1">
    <property type="nucleotide sequence ID" value="NZ_CP114040.1"/>
</dbReference>
<dbReference type="PROSITE" id="PS51779">
    <property type="entry name" value="POTRA"/>
    <property type="match status" value="4"/>
</dbReference>
<dbReference type="Pfam" id="PF01103">
    <property type="entry name" value="Omp85"/>
    <property type="match status" value="1"/>
</dbReference>
<name>A0ABY7HEN1_9BACT</name>
<keyword evidence="3" id="KW-0812">Transmembrane</keyword>
<evidence type="ECO:0000256" key="6">
    <source>
        <dbReference type="ARBA" id="ARBA00023136"/>
    </source>
</evidence>
<evidence type="ECO:0000259" key="9">
    <source>
        <dbReference type="PROSITE" id="PS51779"/>
    </source>
</evidence>
<dbReference type="InterPro" id="IPR000184">
    <property type="entry name" value="Bac_surfAg_D15"/>
</dbReference>
<evidence type="ECO:0000256" key="2">
    <source>
        <dbReference type="ARBA" id="ARBA00022452"/>
    </source>
</evidence>
<evidence type="ECO:0000256" key="4">
    <source>
        <dbReference type="ARBA" id="ARBA00022729"/>
    </source>
</evidence>
<dbReference type="InterPro" id="IPR039910">
    <property type="entry name" value="D15-like"/>
</dbReference>
<evidence type="ECO:0000256" key="8">
    <source>
        <dbReference type="NCBIfam" id="TIGR03303"/>
    </source>
</evidence>
<dbReference type="EMBL" id="CP114040">
    <property type="protein sequence ID" value="WAS97651.1"/>
    <property type="molecule type" value="Genomic_DNA"/>
</dbReference>
<evidence type="ECO:0000256" key="1">
    <source>
        <dbReference type="ARBA" id="ARBA00004370"/>
    </source>
</evidence>
<evidence type="ECO:0000313" key="10">
    <source>
        <dbReference type="EMBL" id="WAS97651.1"/>
    </source>
</evidence>
<feature type="domain" description="POTRA" evidence="9">
    <location>
        <begin position="61"/>
        <end position="132"/>
    </location>
</feature>
<organism evidence="10 11">
    <name type="scientific">Nannocystis punicea</name>
    <dbReference type="NCBI Taxonomy" id="2995304"/>
    <lineage>
        <taxon>Bacteria</taxon>
        <taxon>Pseudomonadati</taxon>
        <taxon>Myxococcota</taxon>
        <taxon>Polyangia</taxon>
        <taxon>Nannocystales</taxon>
        <taxon>Nannocystaceae</taxon>
        <taxon>Nannocystis</taxon>
    </lineage>
</organism>